<dbReference type="PANTHER" id="PTHR38537">
    <property type="entry name" value="JITTERBUG, ISOFORM N"/>
    <property type="match status" value="1"/>
</dbReference>
<feature type="repeat" description="Filamin" evidence="3">
    <location>
        <begin position="614"/>
        <end position="705"/>
    </location>
</feature>
<dbReference type="Proteomes" id="UP000694941">
    <property type="component" value="Unplaced"/>
</dbReference>
<feature type="repeat" description="Filamin" evidence="3">
    <location>
        <begin position="323"/>
        <end position="422"/>
    </location>
</feature>
<dbReference type="InterPro" id="IPR013783">
    <property type="entry name" value="Ig-like_fold"/>
</dbReference>
<evidence type="ECO:0000256" key="2">
    <source>
        <dbReference type="ARBA" id="ARBA00022737"/>
    </source>
</evidence>
<feature type="repeat" description="Filamin" evidence="3">
    <location>
        <begin position="739"/>
        <end position="833"/>
    </location>
</feature>
<dbReference type="PROSITE" id="PS50194">
    <property type="entry name" value="FILAMIN_REPEAT"/>
    <property type="match status" value="9"/>
</dbReference>
<feature type="repeat" description="Filamin" evidence="3">
    <location>
        <begin position="425"/>
        <end position="517"/>
    </location>
</feature>
<dbReference type="Pfam" id="PF00630">
    <property type="entry name" value="Filamin"/>
    <property type="match status" value="9"/>
</dbReference>
<organism evidence="4 5">
    <name type="scientific">Limulus polyphemus</name>
    <name type="common">Atlantic horseshoe crab</name>
    <dbReference type="NCBI Taxonomy" id="6850"/>
    <lineage>
        <taxon>Eukaryota</taxon>
        <taxon>Metazoa</taxon>
        <taxon>Ecdysozoa</taxon>
        <taxon>Arthropoda</taxon>
        <taxon>Chelicerata</taxon>
        <taxon>Merostomata</taxon>
        <taxon>Xiphosura</taxon>
        <taxon>Limulidae</taxon>
        <taxon>Limulus</taxon>
    </lineage>
</organism>
<evidence type="ECO:0000256" key="3">
    <source>
        <dbReference type="PROSITE-ProRule" id="PRU00087"/>
    </source>
</evidence>
<dbReference type="InterPro" id="IPR044801">
    <property type="entry name" value="Filamin"/>
</dbReference>
<dbReference type="SUPFAM" id="SSF81296">
    <property type="entry name" value="E set domains"/>
    <property type="match status" value="9"/>
</dbReference>
<keyword evidence="4" id="KW-1185">Reference proteome</keyword>
<dbReference type="InterPro" id="IPR001298">
    <property type="entry name" value="Filamin/ABP280_rpt"/>
</dbReference>
<sequence>MPSGKLDKPTIIDNHDGTVSVRYDPKEEGSHELQIKYNSDHIQGSPFKFHVDTISSGFVTAHGSGLTHGIAGEPCNFTIYTKGAGAGGLSVAVEGPSKAEINCHDNKDGTVGVSYVPAAPGEYKVTVKFADKHIKGSPFTAKITGEGRKRNQISVGHSSEVSLKVQEKDVKNLNASIVAPSGLEEPCFVKKLPNGHLGISFTPREAGKHEVHVKRLGKPIQGSPFPINVLEKEIGDASNVRVSGTALKEGKTHKANEINIDTKNAGYGGLSFSVEGPSKAEIQCKDNEDGSLKVSYCPLEPGYYIINLKFADHHVPGSPFTVKVTGEGSNIQREHIKKQRDAVPVTDVGSECRLTVKMPGTSAFDMAAKVTSPSGITEDAEILDMDDFLYAVHFVPKEVGVHTVSVRYKDIHIPGSPFQFTVGPLHEFGAHRVHAGGTGLERGIAGEACEFNVWTREAGAGSLAISVEGPSKAEIDFKDRKDGSCYVSYKVQDAGEYRVGVKFNEQHIPDSPFKVYMMPQSGDTKKIEVGAIPEANLQVNKPVAFTIQMNGAKGMLDGKVISSSGAEDDCFVAPIDDDQWALRFVPKENGIHQIHVRHNGMHIPQSPFRIRIGQDDADPAAVHADGNGLKECKTGTKTDFIVDTCNAGAGTLAVTIDGPSKVSMDCTEVEEGYKVRYTPLAPGDYYIIIKYNGYHIVGSPFKVHCTGSAVADYGEHEISSVVVETVSKQARQKADNLPRFHSNAMKVTSKGMGLKKAYSHKQNTFTVNCGDAGNNLLYVALYGPKGPSEEVYIKHMGRNMYQVNYVVKEKGDYVLIIKYGDDHIPGSPFKVESS</sequence>
<reference evidence="5" key="1">
    <citation type="submission" date="2025-08" db="UniProtKB">
        <authorList>
            <consortium name="RefSeq"/>
        </authorList>
    </citation>
    <scope>IDENTIFICATION</scope>
    <source>
        <tissue evidence="5">Muscle</tissue>
    </source>
</reference>
<feature type="repeat" description="Filamin" evidence="3">
    <location>
        <begin position="1"/>
        <end position="51"/>
    </location>
</feature>
<feature type="repeat" description="Filamin" evidence="3">
    <location>
        <begin position="51"/>
        <end position="143"/>
    </location>
</feature>
<feature type="repeat" description="Filamin" evidence="3">
    <location>
        <begin position="519"/>
        <end position="612"/>
    </location>
</feature>
<evidence type="ECO:0000313" key="5">
    <source>
        <dbReference type="RefSeq" id="XP_013784178.1"/>
    </source>
</evidence>
<gene>
    <name evidence="5" type="primary">LOC106468305</name>
</gene>
<proteinExistence type="inferred from homology"/>
<dbReference type="InterPro" id="IPR017868">
    <property type="entry name" value="Filamin/ABP280_repeat-like"/>
</dbReference>
<feature type="repeat" description="Filamin" evidence="3">
    <location>
        <begin position="232"/>
        <end position="324"/>
    </location>
</feature>
<name>A0ABM1BL50_LIMPO</name>
<dbReference type="InterPro" id="IPR014756">
    <property type="entry name" value="Ig_E-set"/>
</dbReference>
<dbReference type="PANTHER" id="PTHR38537:SF8">
    <property type="entry name" value="FILAMIN-A"/>
    <property type="match status" value="1"/>
</dbReference>
<dbReference type="RefSeq" id="XP_013784178.1">
    <property type="nucleotide sequence ID" value="XM_013928724.2"/>
</dbReference>
<accession>A0ABM1BL50</accession>
<feature type="repeat" description="Filamin" evidence="3">
    <location>
        <begin position="141"/>
        <end position="229"/>
    </location>
</feature>
<dbReference type="SMART" id="SM00557">
    <property type="entry name" value="IG_FLMN"/>
    <property type="match status" value="8"/>
</dbReference>
<protein>
    <submittedName>
        <fullName evidence="5">Filamin-A-like</fullName>
    </submittedName>
</protein>
<dbReference type="GeneID" id="106468305"/>
<dbReference type="Gene3D" id="2.60.40.10">
    <property type="entry name" value="Immunoglobulins"/>
    <property type="match status" value="9"/>
</dbReference>
<comment type="similarity">
    <text evidence="1">Belongs to the filamin family.</text>
</comment>
<evidence type="ECO:0000313" key="4">
    <source>
        <dbReference type="Proteomes" id="UP000694941"/>
    </source>
</evidence>
<evidence type="ECO:0000256" key="1">
    <source>
        <dbReference type="ARBA" id="ARBA00009238"/>
    </source>
</evidence>
<keyword evidence="2" id="KW-0677">Repeat</keyword>